<dbReference type="Pfam" id="PF16889">
    <property type="entry name" value="Hepar_II_III_N"/>
    <property type="match status" value="1"/>
</dbReference>
<dbReference type="EMBL" id="CP000449">
    <property type="protein sequence ID" value="ABI67207.1"/>
    <property type="molecule type" value="Genomic_DNA"/>
</dbReference>
<dbReference type="Pfam" id="PF07940">
    <property type="entry name" value="Hepar_II_III_C"/>
    <property type="match status" value="1"/>
</dbReference>
<protein>
    <submittedName>
        <fullName evidence="5">Heparinase II/III family protein</fullName>
    </submittedName>
</protein>
<evidence type="ECO:0000313" key="6">
    <source>
        <dbReference type="Proteomes" id="UP000001964"/>
    </source>
</evidence>
<gene>
    <name evidence="5" type="ordered locus">Mmar10_2926</name>
</gene>
<proteinExistence type="predicted"/>
<dbReference type="InterPro" id="IPR008929">
    <property type="entry name" value="Chondroitin_lyas"/>
</dbReference>
<evidence type="ECO:0000259" key="4">
    <source>
        <dbReference type="Pfam" id="PF16889"/>
    </source>
</evidence>
<dbReference type="STRING" id="394221.Mmar10_2926"/>
<dbReference type="Gene3D" id="2.70.98.70">
    <property type="match status" value="1"/>
</dbReference>
<dbReference type="Proteomes" id="UP000001964">
    <property type="component" value="Chromosome"/>
</dbReference>
<dbReference type="GO" id="GO:0016829">
    <property type="term" value="F:lyase activity"/>
    <property type="evidence" value="ECO:0007669"/>
    <property type="project" value="InterPro"/>
</dbReference>
<sequence>MARAVRLSDYAVAIVAAARREASSTLHSVGLFTSLHDLGALPGEIGPLPEDFYASRPDRGSEIRAGRFQLAGDLLSIDPAQDDIWLKPAPTRAFARRLHGFGWLRDVIASPDTPPDPADDPMPTAEAGGPSESTSGADEARALVDDWIRAFGRWNSFAWSHGVLSARIINWLRAGNTLFESEEGDRKARNARLRSLLRQARYLQRTIPLAHDGAVRLRCAIALSFAGLSVPRQGALQKAGLAALEKEVKRQILPDGGHVSRSPRAGTETLIDLIALRDVAEKAGVEFPKEIIRAIDRLAPMGRFFRMSDGGLASFHGGGECDHGALKMALARDETGAKPFGFAPHSGYHRAEAGGATIILDVGKAPPGVLSTGAHASALAFELCTTGGRLVVNCGWHDDQPSSWREAVRATAAHSTLTLEETSSGRLFAPGWQRDLLGPRLASAPGPVTARRNEEDMGVWLEGIHEGYREEFGLSHRRRVFLAADGGDLRGEDALFRPVSDGPPDDVDVRYRFAIRFHLHPDVRASLSRDNMSALLVQPDGDGWRFRTDGGPIRLERSVYLAAGAPPQRATQIVVQGEAEPFGAGDRPPNRVRWAFQRLGQVGGTQGETG</sequence>
<feature type="region of interest" description="Disordered" evidence="2">
    <location>
        <begin position="109"/>
        <end position="136"/>
    </location>
</feature>
<dbReference type="eggNOG" id="COG5360">
    <property type="taxonomic scope" value="Bacteria"/>
</dbReference>
<dbReference type="OrthoDB" id="9787373at2"/>
<dbReference type="Gene3D" id="1.50.10.100">
    <property type="entry name" value="Chondroitin AC/alginate lyase"/>
    <property type="match status" value="1"/>
</dbReference>
<evidence type="ECO:0000256" key="2">
    <source>
        <dbReference type="SAM" id="MobiDB-lite"/>
    </source>
</evidence>
<evidence type="ECO:0000259" key="3">
    <source>
        <dbReference type="Pfam" id="PF07940"/>
    </source>
</evidence>
<comment type="subcellular location">
    <subcellularLocation>
        <location evidence="1">Cell envelope</location>
    </subcellularLocation>
</comment>
<dbReference type="InterPro" id="IPR012480">
    <property type="entry name" value="Hepar_II_III_C"/>
</dbReference>
<dbReference type="HOGENOM" id="CLU_025266_0_0_5"/>
<accession>Q0AKI6</accession>
<organism evidence="5 6">
    <name type="scientific">Maricaulis maris (strain MCS10)</name>
    <name type="common">Caulobacter maris</name>
    <dbReference type="NCBI Taxonomy" id="394221"/>
    <lineage>
        <taxon>Bacteria</taxon>
        <taxon>Pseudomonadati</taxon>
        <taxon>Pseudomonadota</taxon>
        <taxon>Alphaproteobacteria</taxon>
        <taxon>Maricaulales</taxon>
        <taxon>Maricaulaceae</taxon>
        <taxon>Maricaulis</taxon>
    </lineage>
</organism>
<feature type="domain" description="Heparin-sulfate lyase N-terminal" evidence="4">
    <location>
        <begin position="155"/>
        <end position="298"/>
    </location>
</feature>
<reference evidence="5 6" key="1">
    <citation type="submission" date="2006-08" db="EMBL/GenBank/DDBJ databases">
        <title>Complete sequence of Maricaulis maris MCS10.</title>
        <authorList>
            <consortium name="US DOE Joint Genome Institute"/>
            <person name="Copeland A."/>
            <person name="Lucas S."/>
            <person name="Lapidus A."/>
            <person name="Barry K."/>
            <person name="Detter J.C."/>
            <person name="Glavina del Rio T."/>
            <person name="Hammon N."/>
            <person name="Israni S."/>
            <person name="Dalin E."/>
            <person name="Tice H."/>
            <person name="Pitluck S."/>
            <person name="Saunders E."/>
            <person name="Brettin T."/>
            <person name="Bruce D."/>
            <person name="Han C."/>
            <person name="Tapia R."/>
            <person name="Gilna P."/>
            <person name="Schmutz J."/>
            <person name="Larimer F."/>
            <person name="Land M."/>
            <person name="Hauser L."/>
            <person name="Kyrpides N."/>
            <person name="Mikhailova N."/>
            <person name="Viollier P."/>
            <person name="Stephens C."/>
            <person name="Richardson P."/>
        </authorList>
    </citation>
    <scope>NUCLEOTIDE SEQUENCE [LARGE SCALE GENOMIC DNA]</scope>
    <source>
        <strain evidence="5 6">MCS10</strain>
    </source>
</reference>
<dbReference type="GO" id="GO:0030313">
    <property type="term" value="C:cell envelope"/>
    <property type="evidence" value="ECO:0007669"/>
    <property type="project" value="UniProtKB-SubCell"/>
</dbReference>
<evidence type="ECO:0000256" key="1">
    <source>
        <dbReference type="ARBA" id="ARBA00004196"/>
    </source>
</evidence>
<dbReference type="KEGG" id="mmr:Mmar10_2926"/>
<evidence type="ECO:0000313" key="5">
    <source>
        <dbReference type="EMBL" id="ABI67207.1"/>
    </source>
</evidence>
<keyword evidence="6" id="KW-1185">Reference proteome</keyword>
<feature type="domain" description="Heparinase II/III-like C-terminal" evidence="3">
    <location>
        <begin position="337"/>
        <end position="594"/>
    </location>
</feature>
<dbReference type="AlphaFoldDB" id="Q0AKI6"/>
<name>Q0AKI6_MARMM</name>
<dbReference type="InterPro" id="IPR031680">
    <property type="entry name" value="Hepar_II_III_N"/>
</dbReference>